<dbReference type="EMBL" id="JBBPHU010000012">
    <property type="protein sequence ID" value="KAK7511668.1"/>
    <property type="molecule type" value="Genomic_DNA"/>
</dbReference>
<keyword evidence="1" id="KW-0479">Metal-binding</keyword>
<dbReference type="InterPro" id="IPR013088">
    <property type="entry name" value="Znf_NHR/GATA"/>
</dbReference>
<sequence>SCSNCQTADTSVWQFDVVGRRVCNACYQYHEIHGVNRPPYLRREHVLERSQ</sequence>
<feature type="non-terminal residue" evidence="3">
    <location>
        <position position="51"/>
    </location>
</feature>
<dbReference type="SMART" id="SM00401">
    <property type="entry name" value="ZnF_GATA"/>
    <property type="match status" value="1"/>
</dbReference>
<evidence type="ECO:0000256" key="1">
    <source>
        <dbReference type="PROSITE-ProRule" id="PRU00094"/>
    </source>
</evidence>
<protein>
    <recommendedName>
        <fullName evidence="2">GATA-type domain-containing protein</fullName>
    </recommendedName>
</protein>
<gene>
    <name evidence="3" type="ORF">IWZ03DRAFT_298425</name>
</gene>
<dbReference type="SUPFAM" id="SSF57716">
    <property type="entry name" value="Glucocorticoid receptor-like (DNA-binding domain)"/>
    <property type="match status" value="1"/>
</dbReference>
<name>A0ABR1KEA6_9PEZI</name>
<evidence type="ECO:0000313" key="4">
    <source>
        <dbReference type="Proteomes" id="UP001363622"/>
    </source>
</evidence>
<dbReference type="Proteomes" id="UP001363622">
    <property type="component" value="Unassembled WGS sequence"/>
</dbReference>
<evidence type="ECO:0000313" key="3">
    <source>
        <dbReference type="EMBL" id="KAK7511668.1"/>
    </source>
</evidence>
<proteinExistence type="predicted"/>
<accession>A0ABR1KEA6</accession>
<keyword evidence="1" id="KW-0862">Zinc</keyword>
<comment type="caution">
    <text evidence="3">The sequence shown here is derived from an EMBL/GenBank/DDBJ whole genome shotgun (WGS) entry which is preliminary data.</text>
</comment>
<feature type="non-terminal residue" evidence="3">
    <location>
        <position position="1"/>
    </location>
</feature>
<dbReference type="PROSITE" id="PS50114">
    <property type="entry name" value="GATA_ZN_FINGER_2"/>
    <property type="match status" value="1"/>
</dbReference>
<feature type="domain" description="GATA-type" evidence="2">
    <location>
        <begin position="1"/>
        <end position="49"/>
    </location>
</feature>
<evidence type="ECO:0000259" key="2">
    <source>
        <dbReference type="PROSITE" id="PS50114"/>
    </source>
</evidence>
<reference evidence="3 4" key="1">
    <citation type="submission" date="2024-04" db="EMBL/GenBank/DDBJ databases">
        <title>Phyllosticta paracitricarpa is synonymous to the EU quarantine fungus P. citricarpa based on phylogenomic analyses.</title>
        <authorList>
            <consortium name="Lawrence Berkeley National Laboratory"/>
            <person name="Van Ingen-Buijs V.A."/>
            <person name="Van Westerhoven A.C."/>
            <person name="Haridas S."/>
            <person name="Skiadas P."/>
            <person name="Martin F."/>
            <person name="Groenewald J.Z."/>
            <person name="Crous P.W."/>
            <person name="Seidl M.F."/>
        </authorList>
    </citation>
    <scope>NUCLEOTIDE SEQUENCE [LARGE SCALE GENOMIC DNA]</scope>
    <source>
        <strain evidence="3 4">CBS 123371</strain>
    </source>
</reference>
<keyword evidence="1" id="KW-0863">Zinc-finger</keyword>
<dbReference type="Pfam" id="PF00320">
    <property type="entry name" value="GATA"/>
    <property type="match status" value="1"/>
</dbReference>
<keyword evidence="4" id="KW-1185">Reference proteome</keyword>
<dbReference type="Gene3D" id="3.30.50.10">
    <property type="entry name" value="Erythroid Transcription Factor GATA-1, subunit A"/>
    <property type="match status" value="1"/>
</dbReference>
<organism evidence="3 4">
    <name type="scientific">Phyllosticta citriasiana</name>
    <dbReference type="NCBI Taxonomy" id="595635"/>
    <lineage>
        <taxon>Eukaryota</taxon>
        <taxon>Fungi</taxon>
        <taxon>Dikarya</taxon>
        <taxon>Ascomycota</taxon>
        <taxon>Pezizomycotina</taxon>
        <taxon>Dothideomycetes</taxon>
        <taxon>Dothideomycetes incertae sedis</taxon>
        <taxon>Botryosphaeriales</taxon>
        <taxon>Phyllostictaceae</taxon>
        <taxon>Phyllosticta</taxon>
    </lineage>
</organism>
<dbReference type="InterPro" id="IPR000679">
    <property type="entry name" value="Znf_GATA"/>
</dbReference>